<organism evidence="4 5">
    <name type="scientific">Tenebrio molitor</name>
    <name type="common">Yellow mealworm beetle</name>
    <dbReference type="NCBI Taxonomy" id="7067"/>
    <lineage>
        <taxon>Eukaryota</taxon>
        <taxon>Metazoa</taxon>
        <taxon>Ecdysozoa</taxon>
        <taxon>Arthropoda</taxon>
        <taxon>Hexapoda</taxon>
        <taxon>Insecta</taxon>
        <taxon>Pterygota</taxon>
        <taxon>Neoptera</taxon>
        <taxon>Endopterygota</taxon>
        <taxon>Coleoptera</taxon>
        <taxon>Polyphaga</taxon>
        <taxon>Cucujiformia</taxon>
        <taxon>Tenebrionidae</taxon>
        <taxon>Tenebrio</taxon>
    </lineage>
</organism>
<dbReference type="Pfam" id="PF22123">
    <property type="entry name" value="Exu_RNase_H_like"/>
    <property type="match status" value="1"/>
</dbReference>
<evidence type="ECO:0000259" key="2">
    <source>
        <dbReference type="Pfam" id="PF18609"/>
    </source>
</evidence>
<dbReference type="GO" id="GO:0003723">
    <property type="term" value="F:RNA binding"/>
    <property type="evidence" value="ECO:0007669"/>
    <property type="project" value="InterPro"/>
</dbReference>
<dbReference type="GO" id="GO:0045450">
    <property type="term" value="P:bicoid mRNA localization"/>
    <property type="evidence" value="ECO:0007669"/>
    <property type="project" value="InterPro"/>
</dbReference>
<feature type="domain" description="Exuperantia RNAse H-like" evidence="3">
    <location>
        <begin position="31"/>
        <end position="190"/>
    </location>
</feature>
<dbReference type="EMBL" id="JABDTM020025860">
    <property type="protein sequence ID" value="KAH0812679.1"/>
    <property type="molecule type" value="Genomic_DNA"/>
</dbReference>
<evidence type="ECO:0000259" key="3">
    <source>
        <dbReference type="Pfam" id="PF22123"/>
    </source>
</evidence>
<comment type="caution">
    <text evidence="4">The sequence shown here is derived from an EMBL/GenBank/DDBJ whole genome shotgun (WGS) entry which is preliminary data.</text>
</comment>
<evidence type="ECO:0008006" key="6">
    <source>
        <dbReference type="Google" id="ProtNLM"/>
    </source>
</evidence>
<protein>
    <recommendedName>
        <fullName evidence="6">Exuperantia SAM-like domain-containing protein</fullName>
    </recommendedName>
</protein>
<dbReference type="GO" id="GO:0042803">
    <property type="term" value="F:protein homodimerization activity"/>
    <property type="evidence" value="ECO:0007669"/>
    <property type="project" value="InterPro"/>
</dbReference>
<dbReference type="InterPro" id="IPR040941">
    <property type="entry name" value="SAM_Exu"/>
</dbReference>
<accession>A0A8J6L705</accession>
<gene>
    <name evidence="4" type="ORF">GEV33_010112</name>
</gene>
<dbReference type="PANTHER" id="PTHR12384">
    <property type="entry name" value="MATERNAL PROTEIN EXUPERANTIA"/>
    <property type="match status" value="1"/>
</dbReference>
<evidence type="ECO:0000313" key="4">
    <source>
        <dbReference type="EMBL" id="KAH0812679.1"/>
    </source>
</evidence>
<evidence type="ECO:0000313" key="5">
    <source>
        <dbReference type="Proteomes" id="UP000719412"/>
    </source>
</evidence>
<dbReference type="InterPro" id="IPR054362">
    <property type="entry name" value="Exu_RNase_H-like"/>
</dbReference>
<dbReference type="Pfam" id="PF18609">
    <property type="entry name" value="SAM_Exu"/>
    <property type="match status" value="1"/>
</dbReference>
<dbReference type="Proteomes" id="UP000719412">
    <property type="component" value="Unassembled WGS sequence"/>
</dbReference>
<dbReference type="PANTHER" id="PTHR12384:SF2">
    <property type="entry name" value="MATERNAL PROTEIN EXUPERANTIA"/>
    <property type="match status" value="1"/>
</dbReference>
<name>A0A8J6L705_TENMO</name>
<dbReference type="InterPro" id="IPR037998">
    <property type="entry name" value="Exu"/>
</dbReference>
<reference evidence="4" key="2">
    <citation type="submission" date="2021-08" db="EMBL/GenBank/DDBJ databases">
        <authorList>
            <person name="Eriksson T."/>
        </authorList>
    </citation>
    <scope>NUCLEOTIDE SEQUENCE</scope>
    <source>
        <strain evidence="4">Stoneville</strain>
        <tissue evidence="4">Whole head</tissue>
    </source>
</reference>
<feature type="domain" description="Exuperantia SAM-like" evidence="2">
    <location>
        <begin position="268"/>
        <end position="340"/>
    </location>
</feature>
<proteinExistence type="predicted"/>
<feature type="compositionally biased region" description="Polar residues" evidence="1">
    <location>
        <begin position="1"/>
        <end position="16"/>
    </location>
</feature>
<evidence type="ECO:0000256" key="1">
    <source>
        <dbReference type="SAM" id="MobiDB-lite"/>
    </source>
</evidence>
<keyword evidence="5" id="KW-1185">Reference proteome</keyword>
<reference evidence="4" key="1">
    <citation type="journal article" date="2020" name="J Insects Food Feed">
        <title>The yellow mealworm (Tenebrio molitor) genome: a resource for the emerging insects as food and feed industry.</title>
        <authorList>
            <person name="Eriksson T."/>
            <person name="Andere A."/>
            <person name="Kelstrup H."/>
            <person name="Emery V."/>
            <person name="Picard C."/>
        </authorList>
    </citation>
    <scope>NUCLEOTIDE SEQUENCE</scope>
    <source>
        <strain evidence="4">Stoneville</strain>
        <tissue evidence="4">Whole head</tissue>
    </source>
</reference>
<sequence length="443" mass="50481">MVQNDSSNSGDESSTPIMFENPAKGISTGKYRLVGWGVDTTGRRLIDEICQIAAYTPKSQFSQYIMPFADLNPSYRRKHSIRVVNTGRYRMLKDMRSNKFVKTKSDISALTDFLTWLEKIQGDASDGIILIYHEIRKASPGMLLEVLRRYSLLDRFNKIVKGFANGFNIAQAKCAKTTKSFSLRVMSKVLLNREDEDFSSAVDRARVSYQIAAHLAQGERQELDEKKDSTGTEPEVIDFVCPFTNPISAEEEEIAQFKVLLERQNTFRPVFGALLRASRSERQHASHLRRLLAENNINYEKLKEAYESGAKEGLDKVLKNEVANAKDTELNELLDILDCFFDPDKKPIQPKPRYFQNNNRKPRGFCLDHSDRPVRVTNAQESDMINATLSPKSILLEVPLWFEQICPRIFAKNLCSFVNIVDTSTNRAIMYGPGSVLLKWLEP</sequence>
<dbReference type="AlphaFoldDB" id="A0A8J6L705"/>
<feature type="region of interest" description="Disordered" evidence="1">
    <location>
        <begin position="1"/>
        <end position="21"/>
    </location>
</feature>